<dbReference type="AlphaFoldDB" id="A0A1C7MCN0"/>
<evidence type="ECO:0000313" key="5">
    <source>
        <dbReference type="Proteomes" id="UP000092993"/>
    </source>
</evidence>
<evidence type="ECO:0000256" key="1">
    <source>
        <dbReference type="ARBA" id="ARBA00022729"/>
    </source>
</evidence>
<keyword evidence="2" id="KW-1133">Transmembrane helix</keyword>
<dbReference type="Proteomes" id="UP000092993">
    <property type="component" value="Unassembled WGS sequence"/>
</dbReference>
<feature type="domain" description="RlpA-like protein double-psi beta-barrel" evidence="3">
    <location>
        <begin position="148"/>
        <end position="196"/>
    </location>
</feature>
<dbReference type="EMBL" id="LUGG01000005">
    <property type="protein sequence ID" value="OBZ74582.1"/>
    <property type="molecule type" value="Genomic_DNA"/>
</dbReference>
<accession>A0A1C7MCN0</accession>
<gene>
    <name evidence="4" type="primary">pi_3</name>
    <name evidence="4" type="ORF">A0H81_05094</name>
</gene>
<evidence type="ECO:0000259" key="3">
    <source>
        <dbReference type="Pfam" id="PF03330"/>
    </source>
</evidence>
<feature type="transmembrane region" description="Helical" evidence="2">
    <location>
        <begin position="72"/>
        <end position="96"/>
    </location>
</feature>
<dbReference type="InterPro" id="IPR036908">
    <property type="entry name" value="RlpA-like_sf"/>
</dbReference>
<dbReference type="PANTHER" id="PTHR31836">
    <property type="match status" value="1"/>
</dbReference>
<keyword evidence="5" id="KW-1185">Reference proteome</keyword>
<evidence type="ECO:0000256" key="2">
    <source>
        <dbReference type="SAM" id="Phobius"/>
    </source>
</evidence>
<dbReference type="Pfam" id="PF03330">
    <property type="entry name" value="DPBB_1"/>
    <property type="match status" value="1"/>
</dbReference>
<reference evidence="4 5" key="1">
    <citation type="submission" date="2016-03" db="EMBL/GenBank/DDBJ databases">
        <title>Whole genome sequencing of Grifola frondosa 9006-11.</title>
        <authorList>
            <person name="Min B."/>
            <person name="Park H."/>
            <person name="Kim J.-G."/>
            <person name="Cho H."/>
            <person name="Oh Y.-L."/>
            <person name="Kong W.-S."/>
            <person name="Choi I.-G."/>
        </authorList>
    </citation>
    <scope>NUCLEOTIDE SEQUENCE [LARGE SCALE GENOMIC DNA]</scope>
    <source>
        <strain evidence="4 5">9006-11</strain>
    </source>
</reference>
<evidence type="ECO:0000313" key="4">
    <source>
        <dbReference type="EMBL" id="OBZ74582.1"/>
    </source>
</evidence>
<dbReference type="Gene3D" id="2.40.40.10">
    <property type="entry name" value="RlpA-like domain"/>
    <property type="match status" value="1"/>
</dbReference>
<dbReference type="InterPro" id="IPR051477">
    <property type="entry name" value="Expansin_CellWall"/>
</dbReference>
<dbReference type="STRING" id="5627.A0A1C7MCN0"/>
<dbReference type="CDD" id="cd22191">
    <property type="entry name" value="DPBB_RlpA_EXP_N-like"/>
    <property type="match status" value="1"/>
</dbReference>
<dbReference type="InterPro" id="IPR009009">
    <property type="entry name" value="RlpA-like_DPBB"/>
</dbReference>
<keyword evidence="1" id="KW-0732">Signal</keyword>
<dbReference type="PANTHER" id="PTHR31836:SF28">
    <property type="entry name" value="SRCR DOMAIN-CONTAINING PROTEIN-RELATED"/>
    <property type="match status" value="1"/>
</dbReference>
<protein>
    <submittedName>
        <fullName evidence="4">Papain inhibitor</fullName>
    </submittedName>
</protein>
<sequence>MEAMLSGSCNGCLQRWSRFPYIGNFIDGLALSERDRSYLRYLKRIPPPLWSALPVPGYIGSRHSTLVSLFRYNLIFIMFFKSAILFTLASIASFGYAQTQTGDATFYETGLGSCGIFNTDSDFIVAVSAQFFDTFPGATANPNLNPVCNRQLTATTPAGKSVTVTVTDRCAGCQPGDIDLSPAAFDQLADPSVGRIHGVTWSLI</sequence>
<keyword evidence="2" id="KW-0812">Transmembrane</keyword>
<comment type="caution">
    <text evidence="4">The sequence shown here is derived from an EMBL/GenBank/DDBJ whole genome shotgun (WGS) entry which is preliminary data.</text>
</comment>
<name>A0A1C7MCN0_GRIFR</name>
<dbReference type="SUPFAM" id="SSF50685">
    <property type="entry name" value="Barwin-like endoglucanases"/>
    <property type="match status" value="1"/>
</dbReference>
<organism evidence="4 5">
    <name type="scientific">Grifola frondosa</name>
    <name type="common">Maitake</name>
    <name type="synonym">Polyporus frondosus</name>
    <dbReference type="NCBI Taxonomy" id="5627"/>
    <lineage>
        <taxon>Eukaryota</taxon>
        <taxon>Fungi</taxon>
        <taxon>Dikarya</taxon>
        <taxon>Basidiomycota</taxon>
        <taxon>Agaricomycotina</taxon>
        <taxon>Agaricomycetes</taxon>
        <taxon>Polyporales</taxon>
        <taxon>Grifolaceae</taxon>
        <taxon>Grifola</taxon>
    </lineage>
</organism>
<proteinExistence type="predicted"/>
<keyword evidence="2" id="KW-0472">Membrane</keyword>
<dbReference type="OrthoDB" id="623670at2759"/>